<evidence type="ECO:0000313" key="2">
    <source>
        <dbReference type="Proteomes" id="UP001224775"/>
    </source>
</evidence>
<keyword evidence="2" id="KW-1185">Reference proteome</keyword>
<dbReference type="AlphaFoldDB" id="A0AAD9DCK4"/>
<sequence>MKDPWMCVCGKQWPQMQKRCGNTKCQKWRGGKREVWSHSSKKSKKVIEEEDGDSWTCDHCQNVVTSKKTRCGKCHRWRGGKRQGGWKLGVNAAPTAEDDIDRSKDWTCCDQPLPATQTRCGKCNKWRGGKRRPAKPIPEVEAKKAKIDEDALYEHVAVAGVDVNEPHVPLLPDVGMQEAVNEVVVDVAAEEEEDLITSV</sequence>
<evidence type="ECO:0000313" key="1">
    <source>
        <dbReference type="EMBL" id="KAK1740969.1"/>
    </source>
</evidence>
<name>A0AAD9DCK4_9STRA</name>
<gene>
    <name evidence="1" type="ORF">QTG54_008221</name>
</gene>
<dbReference type="EMBL" id="JATAAI010000014">
    <property type="protein sequence ID" value="KAK1740969.1"/>
    <property type="molecule type" value="Genomic_DNA"/>
</dbReference>
<dbReference type="Proteomes" id="UP001224775">
    <property type="component" value="Unassembled WGS sequence"/>
</dbReference>
<organism evidence="1 2">
    <name type="scientific">Skeletonema marinoi</name>
    <dbReference type="NCBI Taxonomy" id="267567"/>
    <lineage>
        <taxon>Eukaryota</taxon>
        <taxon>Sar</taxon>
        <taxon>Stramenopiles</taxon>
        <taxon>Ochrophyta</taxon>
        <taxon>Bacillariophyta</taxon>
        <taxon>Coscinodiscophyceae</taxon>
        <taxon>Thalassiosirophycidae</taxon>
        <taxon>Thalassiosirales</taxon>
        <taxon>Skeletonemataceae</taxon>
        <taxon>Skeletonema</taxon>
        <taxon>Skeletonema marinoi-dohrnii complex</taxon>
    </lineage>
</organism>
<evidence type="ECO:0008006" key="3">
    <source>
        <dbReference type="Google" id="ProtNLM"/>
    </source>
</evidence>
<proteinExistence type="predicted"/>
<accession>A0AAD9DCK4</accession>
<comment type="caution">
    <text evidence="1">The sequence shown here is derived from an EMBL/GenBank/DDBJ whole genome shotgun (WGS) entry which is preliminary data.</text>
</comment>
<protein>
    <recommendedName>
        <fullName evidence="3">RanBP2-type domain-containing protein</fullName>
    </recommendedName>
</protein>
<reference evidence="1" key="1">
    <citation type="submission" date="2023-06" db="EMBL/GenBank/DDBJ databases">
        <title>Survivors Of The Sea: Transcriptome response of Skeletonema marinoi to long-term dormancy.</title>
        <authorList>
            <person name="Pinder M.I.M."/>
            <person name="Kourtchenko O."/>
            <person name="Robertson E.K."/>
            <person name="Larsson T."/>
            <person name="Maumus F."/>
            <person name="Osuna-Cruz C.M."/>
            <person name="Vancaester E."/>
            <person name="Stenow R."/>
            <person name="Vandepoele K."/>
            <person name="Ploug H."/>
            <person name="Bruchert V."/>
            <person name="Godhe A."/>
            <person name="Topel M."/>
        </authorList>
    </citation>
    <scope>NUCLEOTIDE SEQUENCE</scope>
    <source>
        <strain evidence="1">R05AC</strain>
    </source>
</reference>